<evidence type="ECO:0000313" key="1">
    <source>
        <dbReference type="EMBL" id="KKM06916.1"/>
    </source>
</evidence>
<dbReference type="SUPFAM" id="SSF53335">
    <property type="entry name" value="S-adenosyl-L-methionine-dependent methyltransferases"/>
    <property type="match status" value="1"/>
</dbReference>
<dbReference type="EMBL" id="LAZR01015887">
    <property type="protein sequence ID" value="KKM06916.1"/>
    <property type="molecule type" value="Genomic_DNA"/>
</dbReference>
<gene>
    <name evidence="1" type="ORF">LCGC14_1739110</name>
</gene>
<feature type="non-terminal residue" evidence="1">
    <location>
        <position position="82"/>
    </location>
</feature>
<sequence length="82" mass="9088">MNAFYNDNDKFCAQWLRNLIAAGHLPPGDVDERGIEELTGDDLKGYTQVHLFAGIGGWPYGLRLAGWPDDRPVWTASCPCPP</sequence>
<organism evidence="1">
    <name type="scientific">marine sediment metagenome</name>
    <dbReference type="NCBI Taxonomy" id="412755"/>
    <lineage>
        <taxon>unclassified sequences</taxon>
        <taxon>metagenomes</taxon>
        <taxon>ecological metagenomes</taxon>
    </lineage>
</organism>
<dbReference type="AlphaFoldDB" id="A0A0F9JMI1"/>
<dbReference type="InterPro" id="IPR029063">
    <property type="entry name" value="SAM-dependent_MTases_sf"/>
</dbReference>
<name>A0A0F9JMI1_9ZZZZ</name>
<reference evidence="1" key="1">
    <citation type="journal article" date="2015" name="Nature">
        <title>Complex archaea that bridge the gap between prokaryotes and eukaryotes.</title>
        <authorList>
            <person name="Spang A."/>
            <person name="Saw J.H."/>
            <person name="Jorgensen S.L."/>
            <person name="Zaremba-Niedzwiedzka K."/>
            <person name="Martijn J."/>
            <person name="Lind A.E."/>
            <person name="van Eijk R."/>
            <person name="Schleper C."/>
            <person name="Guy L."/>
            <person name="Ettema T.J."/>
        </authorList>
    </citation>
    <scope>NUCLEOTIDE SEQUENCE</scope>
</reference>
<proteinExistence type="predicted"/>
<comment type="caution">
    <text evidence="1">The sequence shown here is derived from an EMBL/GenBank/DDBJ whole genome shotgun (WGS) entry which is preliminary data.</text>
</comment>
<accession>A0A0F9JMI1</accession>
<protein>
    <recommendedName>
        <fullName evidence="2">DNA (cytosine-5-)-methyltransferase</fullName>
    </recommendedName>
</protein>
<evidence type="ECO:0008006" key="2">
    <source>
        <dbReference type="Google" id="ProtNLM"/>
    </source>
</evidence>